<evidence type="ECO:0000256" key="3">
    <source>
        <dbReference type="ARBA" id="ARBA00022525"/>
    </source>
</evidence>
<comment type="similarity">
    <text evidence="2">Belongs to the fibroblast growth factor-binding protein family.</text>
</comment>
<evidence type="ECO:0000256" key="2">
    <source>
        <dbReference type="ARBA" id="ARBA00008326"/>
    </source>
</evidence>
<accession>A0A3Q0ST22</accession>
<dbReference type="GO" id="GO:0005576">
    <property type="term" value="C:extracellular region"/>
    <property type="evidence" value="ECO:0007669"/>
    <property type="project" value="UniProtKB-SubCell"/>
</dbReference>
<dbReference type="AlphaFoldDB" id="A0A3Q0ST22"/>
<dbReference type="GeneTree" id="ENSGT00940000154372"/>
<dbReference type="Pfam" id="PF06473">
    <property type="entry name" value="FGF-BP1"/>
    <property type="match status" value="1"/>
</dbReference>
<feature type="region of interest" description="Disordered" evidence="7">
    <location>
        <begin position="162"/>
        <end position="229"/>
    </location>
</feature>
<evidence type="ECO:0000256" key="5">
    <source>
        <dbReference type="ARBA" id="ARBA00023157"/>
    </source>
</evidence>
<dbReference type="Ensembl" id="ENSACIT00000023938.1">
    <property type="protein sequence ID" value="ENSACIP00000023325.1"/>
    <property type="gene ID" value="ENSACIG00000018129.1"/>
</dbReference>
<keyword evidence="5" id="KW-1015">Disulfide bond</keyword>
<proteinExistence type="inferred from homology"/>
<evidence type="ECO:0000256" key="7">
    <source>
        <dbReference type="SAM" id="MobiDB-lite"/>
    </source>
</evidence>
<dbReference type="GO" id="GO:0007267">
    <property type="term" value="P:cell-cell signaling"/>
    <property type="evidence" value="ECO:0007669"/>
    <property type="project" value="TreeGrafter"/>
</dbReference>
<dbReference type="GO" id="GO:0019838">
    <property type="term" value="F:growth factor binding"/>
    <property type="evidence" value="ECO:0007669"/>
    <property type="project" value="UniProtKB-KW"/>
</dbReference>
<dbReference type="InterPro" id="IPR010510">
    <property type="entry name" value="FGF1-bd"/>
</dbReference>
<keyword evidence="3" id="KW-0964">Secreted</keyword>
<evidence type="ECO:0000256" key="6">
    <source>
        <dbReference type="ARBA" id="ARBA00023183"/>
    </source>
</evidence>
<dbReference type="OMA" id="MCRKATD"/>
<reference evidence="8" key="1">
    <citation type="submission" date="2025-08" db="UniProtKB">
        <authorList>
            <consortium name="Ensembl"/>
        </authorList>
    </citation>
    <scope>IDENTIFICATION</scope>
</reference>
<keyword evidence="4" id="KW-0732">Signal</keyword>
<evidence type="ECO:0000256" key="4">
    <source>
        <dbReference type="ARBA" id="ARBA00022729"/>
    </source>
</evidence>
<sequence>MKCFPCGLLLHYHPGVSDTQEGLSAVPLSSHIQHPSEDMWVQATALLFCCCLWPAQAQRDRGQSIWHPPIRFSTKAKDSCTMFVTGQGEYTRLRLSCRGNKQAYWCEYRGKPQTCTAYNKNPRHYFVQMMWNLRKLDNACQAPREIKPHMCRKATDESQMVFSSSSFSQSRAEGSSRRPANIQPQPRPPRPAPTRQAVAKSIREPQRVKTTQETSTQAPTTPPVESNAKRMARQHCWRSLQGICSFFIGLFRN</sequence>
<dbReference type="PANTHER" id="PTHR15258:SF1">
    <property type="entry name" value="FIBROBLAST GROWTH FACTOR-BINDING PROTEIN 2"/>
    <property type="match status" value="1"/>
</dbReference>
<evidence type="ECO:0000256" key="1">
    <source>
        <dbReference type="ARBA" id="ARBA00004613"/>
    </source>
</evidence>
<evidence type="ECO:0000313" key="9">
    <source>
        <dbReference type="Proteomes" id="UP000261340"/>
    </source>
</evidence>
<keyword evidence="9" id="KW-1185">Reference proteome</keyword>
<dbReference type="Proteomes" id="UP000261340">
    <property type="component" value="Unplaced"/>
</dbReference>
<evidence type="ECO:0000313" key="8">
    <source>
        <dbReference type="Ensembl" id="ENSACIP00000023325.1"/>
    </source>
</evidence>
<reference evidence="8" key="2">
    <citation type="submission" date="2025-09" db="UniProtKB">
        <authorList>
            <consortium name="Ensembl"/>
        </authorList>
    </citation>
    <scope>IDENTIFICATION</scope>
</reference>
<name>A0A3Q0ST22_AMPCI</name>
<organism evidence="8 9">
    <name type="scientific">Amphilophus citrinellus</name>
    <name type="common">Midas cichlid</name>
    <name type="synonym">Cichlasoma citrinellum</name>
    <dbReference type="NCBI Taxonomy" id="61819"/>
    <lineage>
        <taxon>Eukaryota</taxon>
        <taxon>Metazoa</taxon>
        <taxon>Chordata</taxon>
        <taxon>Craniata</taxon>
        <taxon>Vertebrata</taxon>
        <taxon>Euteleostomi</taxon>
        <taxon>Actinopterygii</taxon>
        <taxon>Neopterygii</taxon>
        <taxon>Teleostei</taxon>
        <taxon>Neoteleostei</taxon>
        <taxon>Acanthomorphata</taxon>
        <taxon>Ovalentaria</taxon>
        <taxon>Cichlomorphae</taxon>
        <taxon>Cichliformes</taxon>
        <taxon>Cichlidae</taxon>
        <taxon>New World cichlids</taxon>
        <taxon>Cichlasomatinae</taxon>
        <taxon>Heroini</taxon>
        <taxon>Amphilophus</taxon>
    </lineage>
</organism>
<keyword evidence="6" id="KW-0340">Growth factor binding</keyword>
<dbReference type="PANTHER" id="PTHR15258">
    <property type="entry name" value="FGF BINDING PROTEIN-RELATED"/>
    <property type="match status" value="1"/>
</dbReference>
<comment type="subcellular location">
    <subcellularLocation>
        <location evidence="1">Secreted</location>
    </subcellularLocation>
</comment>
<protein>
    <submittedName>
        <fullName evidence="8">Fibroblast growth factor binding protein 2a</fullName>
    </submittedName>
</protein>
<feature type="compositionally biased region" description="Low complexity" evidence="7">
    <location>
        <begin position="162"/>
        <end position="184"/>
    </location>
</feature>